<proteinExistence type="predicted"/>
<comment type="caution">
    <text evidence="6">The sequence shown here is derived from an EMBL/GenBank/DDBJ whole genome shotgun (WGS) entry which is preliminary data.</text>
</comment>
<sequence length="484" mass="57014">MRGKLVLDTRANQLRKDGFPVVINLQYKGKKKPCTLGINFFKEDWDFEKVEPKKDKRKILFIRKKKVLLEELLLKSLDDPTLTLDVVSTILKGKNNNIGASNSFYDFAEFLIEELELQKDDKGADKKGNAKVYRNAIKQLKKLQKSLSFSQINYNFLNSFKNWQLRLDNRKSTIHSYLRTYRAIYNEAVKRGMIKDNTPFDDIFKSLPQKRNRNKKKNVSKETIKILESIKGLAQGQQLAVDLWLLQFYFGGQDLKDVYYLENAQIARKRVFFVRGKLDETGYEFDLKIIPKAADILKKYVVDGRFVFPWRKDYEGYETFKRRVQKNLLIVQNKYNEHIDRYSLFCNKEFHKIEILPLGGNLAPKVTRHTFGTLGAHLFVEPDLLRALMGHERDDVDTIYKDVYPEKVRDENHLRIVDTSKIEIELVNVYENTYIDKEDGKRKKRYEYSTNNLDKAEVKELFGGKKFFKSELVVINKYNDNQDI</sequence>
<dbReference type="InterPro" id="IPR011010">
    <property type="entry name" value="DNA_brk_join_enz"/>
</dbReference>
<keyword evidence="2 4" id="KW-0238">DNA-binding</keyword>
<dbReference type="Gene3D" id="1.10.150.130">
    <property type="match status" value="1"/>
</dbReference>
<dbReference type="Gene3D" id="1.10.443.10">
    <property type="entry name" value="Intergrase catalytic core"/>
    <property type="match status" value="1"/>
</dbReference>
<dbReference type="RefSeq" id="WP_348740214.1">
    <property type="nucleotide sequence ID" value="NZ_CAXJRC010000045.1"/>
</dbReference>
<evidence type="ECO:0000256" key="4">
    <source>
        <dbReference type="PROSITE-ProRule" id="PRU01248"/>
    </source>
</evidence>
<organism evidence="6 7">
    <name type="scientific">Tenacibaculum vairaonense</name>
    <dbReference type="NCBI Taxonomy" id="3137860"/>
    <lineage>
        <taxon>Bacteria</taxon>
        <taxon>Pseudomonadati</taxon>
        <taxon>Bacteroidota</taxon>
        <taxon>Flavobacteriia</taxon>
        <taxon>Flavobacteriales</taxon>
        <taxon>Flavobacteriaceae</taxon>
        <taxon>Tenacibaculum</taxon>
    </lineage>
</organism>
<dbReference type="InterPro" id="IPR013762">
    <property type="entry name" value="Integrase-like_cat_sf"/>
</dbReference>
<evidence type="ECO:0000256" key="2">
    <source>
        <dbReference type="ARBA" id="ARBA00023125"/>
    </source>
</evidence>
<dbReference type="InterPro" id="IPR025269">
    <property type="entry name" value="SAM-like_dom"/>
</dbReference>
<keyword evidence="3" id="KW-0233">DNA recombination</keyword>
<evidence type="ECO:0000313" key="6">
    <source>
        <dbReference type="EMBL" id="CAL2108627.1"/>
    </source>
</evidence>
<dbReference type="PROSITE" id="PS51900">
    <property type="entry name" value="CB"/>
    <property type="match status" value="1"/>
</dbReference>
<dbReference type="SUPFAM" id="SSF56349">
    <property type="entry name" value="DNA breaking-rejoining enzymes"/>
    <property type="match status" value="1"/>
</dbReference>
<evidence type="ECO:0000256" key="1">
    <source>
        <dbReference type="ARBA" id="ARBA00022908"/>
    </source>
</evidence>
<feature type="domain" description="Core-binding (CB)" evidence="5">
    <location>
        <begin position="105"/>
        <end position="189"/>
    </location>
</feature>
<reference evidence="6 7" key="1">
    <citation type="submission" date="2024-05" db="EMBL/GenBank/DDBJ databases">
        <authorList>
            <person name="Duchaud E."/>
        </authorList>
    </citation>
    <scope>NUCLEOTIDE SEQUENCE [LARGE SCALE GENOMIC DNA]</scope>
    <source>
        <strain evidence="6">Ena-SAMPLE-TAB-13-05-2024-13:56:06:370-140305</strain>
    </source>
</reference>
<keyword evidence="1" id="KW-0229">DNA integration</keyword>
<dbReference type="InterPro" id="IPR010998">
    <property type="entry name" value="Integrase_recombinase_N"/>
</dbReference>
<name>A0ABM9PS34_9FLAO</name>
<dbReference type="EMBL" id="CAXJRC010000045">
    <property type="protein sequence ID" value="CAL2108627.1"/>
    <property type="molecule type" value="Genomic_DNA"/>
</dbReference>
<evidence type="ECO:0000256" key="3">
    <source>
        <dbReference type="ARBA" id="ARBA00023172"/>
    </source>
</evidence>
<evidence type="ECO:0000313" key="7">
    <source>
        <dbReference type="Proteomes" id="UP001497602"/>
    </source>
</evidence>
<dbReference type="InterPro" id="IPR044068">
    <property type="entry name" value="CB"/>
</dbReference>
<protein>
    <submittedName>
        <fullName evidence="6">Phage_int_SAM_5 domain-containing protein</fullName>
    </submittedName>
</protein>
<accession>A0ABM9PS34</accession>
<evidence type="ECO:0000259" key="5">
    <source>
        <dbReference type="PROSITE" id="PS51900"/>
    </source>
</evidence>
<gene>
    <name evidence="6" type="ORF">T190115A13A_80202</name>
</gene>
<dbReference type="Proteomes" id="UP001497602">
    <property type="component" value="Unassembled WGS sequence"/>
</dbReference>
<keyword evidence="7" id="KW-1185">Reference proteome</keyword>
<dbReference type="Pfam" id="PF13102">
    <property type="entry name" value="Phage_int_SAM_5"/>
    <property type="match status" value="1"/>
</dbReference>